<comment type="caution">
    <text evidence="1">The sequence shown here is derived from an EMBL/GenBank/DDBJ whole genome shotgun (WGS) entry which is preliminary data.</text>
</comment>
<proteinExistence type="predicted"/>
<evidence type="ECO:0000313" key="1">
    <source>
        <dbReference type="EMBL" id="GEU74038.1"/>
    </source>
</evidence>
<reference evidence="1" key="1">
    <citation type="journal article" date="2019" name="Sci. Rep.">
        <title>Draft genome of Tanacetum cinerariifolium, the natural source of mosquito coil.</title>
        <authorList>
            <person name="Yamashiro T."/>
            <person name="Shiraishi A."/>
            <person name="Satake H."/>
            <person name="Nakayama K."/>
        </authorList>
    </citation>
    <scope>NUCLEOTIDE SEQUENCE</scope>
</reference>
<sequence length="273" mass="29880">MNEHEETKEVTDNADDAQVKGRQANIYHIDMDHVAKVLISAVAVVPADVPEIVSAAAVVPTVTAAPVKVVAPSTKRRGGVVFRDPEEESSAKTLLTPSPRTREKHLEIVPDEDDDVYTEATQLARKVPVMDYQIIHVNNKPRYKIIKADGTHQLYASFITMLKNFDRDDLETLWSIVKESNNVSAAGPIVPTAGQNYSNITNPISVVGPSNTNTSPTHGKSSLQYASQMLEREDITYSDHENVGGDADFNNLETSITVSPIPTTRTNKDHPVA</sequence>
<organism evidence="1">
    <name type="scientific">Tanacetum cinerariifolium</name>
    <name type="common">Dalmatian daisy</name>
    <name type="synonym">Chrysanthemum cinerariifolium</name>
    <dbReference type="NCBI Taxonomy" id="118510"/>
    <lineage>
        <taxon>Eukaryota</taxon>
        <taxon>Viridiplantae</taxon>
        <taxon>Streptophyta</taxon>
        <taxon>Embryophyta</taxon>
        <taxon>Tracheophyta</taxon>
        <taxon>Spermatophyta</taxon>
        <taxon>Magnoliopsida</taxon>
        <taxon>eudicotyledons</taxon>
        <taxon>Gunneridae</taxon>
        <taxon>Pentapetalae</taxon>
        <taxon>asterids</taxon>
        <taxon>campanulids</taxon>
        <taxon>Asterales</taxon>
        <taxon>Asteraceae</taxon>
        <taxon>Asteroideae</taxon>
        <taxon>Anthemideae</taxon>
        <taxon>Anthemidinae</taxon>
        <taxon>Tanacetum</taxon>
    </lineage>
</organism>
<dbReference type="EMBL" id="BKCJ010006808">
    <property type="protein sequence ID" value="GEU74038.1"/>
    <property type="molecule type" value="Genomic_DNA"/>
</dbReference>
<accession>A0A6L2MJ97</accession>
<dbReference type="AlphaFoldDB" id="A0A6L2MJ97"/>
<protein>
    <submittedName>
        <fullName evidence="1">Uncharacterized protein</fullName>
    </submittedName>
</protein>
<gene>
    <name evidence="1" type="ORF">Tci_046016</name>
</gene>
<name>A0A6L2MJ97_TANCI</name>